<dbReference type="NCBIfam" id="NF003685">
    <property type="entry name" value="PRK05305.2-5"/>
    <property type="match status" value="1"/>
</dbReference>
<keyword evidence="9 11" id="KW-1208">Phospholipid metabolism</keyword>
<keyword evidence="7 11" id="KW-0594">Phospholipid biosynthesis</keyword>
<dbReference type="EC" id="4.1.1.65" evidence="11"/>
<dbReference type="Pfam" id="PF02666">
    <property type="entry name" value="PS_Dcarbxylase"/>
    <property type="match status" value="1"/>
</dbReference>
<keyword evidence="3 11" id="KW-0210">Decarboxylase</keyword>
<dbReference type="UniPathway" id="UPA00558">
    <property type="reaction ID" value="UER00616"/>
</dbReference>
<dbReference type="NCBIfam" id="NF003680">
    <property type="entry name" value="PRK05305.1-5"/>
    <property type="match status" value="1"/>
</dbReference>
<keyword evidence="8 11" id="KW-0456">Lyase</keyword>
<sequence>MARFYPHPVIAREGWPFILGSVLISVLAALFCGWWSLPLWLLTAFVVQFFRDPAREIPTDPEAILSPADGRIVVVEKTTDPYREVMALKISVFMNVFNVHSNRSPIDGTVERVDYIKGSFVNADLDKASTQNERNAVLAQTRSGRPVTFVQVAGLVARRILCYVGAGEMITRGQRYGFIRFGSRVDVYLPVDATPLVAIGDKVSASSTVLARLPLEAGEDSTENAAATTDSIPAVQADDDAVVADAAKLAQQAAEHIARQG</sequence>
<feature type="transmembrane region" description="Helical" evidence="12">
    <location>
        <begin position="15"/>
        <end position="47"/>
    </location>
</feature>
<dbReference type="GO" id="GO:0005886">
    <property type="term" value="C:plasma membrane"/>
    <property type="evidence" value="ECO:0007669"/>
    <property type="project" value="UniProtKB-SubCell"/>
</dbReference>
<comment type="subunit">
    <text evidence="11">Heterodimer of a large membrane-associated beta subunit and a small pyruvoyl-containing alpha subunit.</text>
</comment>
<dbReference type="RefSeq" id="WP_230339960.1">
    <property type="nucleotide sequence ID" value="NZ_CP069798.1"/>
</dbReference>
<dbReference type="InterPro" id="IPR003817">
    <property type="entry name" value="PS_Dcarbxylase"/>
</dbReference>
<keyword evidence="14" id="KW-1185">Reference proteome</keyword>
<dbReference type="PANTHER" id="PTHR35809:SF1">
    <property type="entry name" value="ARCHAETIDYLSERINE DECARBOXYLASE PROENZYME-RELATED"/>
    <property type="match status" value="1"/>
</dbReference>
<dbReference type="HAMAP" id="MF_00664">
    <property type="entry name" value="PS_decarb_PSD_A"/>
    <property type="match status" value="1"/>
</dbReference>
<comment type="pathway">
    <text evidence="11">Phospholipid metabolism; phosphatidylethanolamine biosynthesis; phosphatidylethanolamine from CDP-diacylglycerol: step 2/2.</text>
</comment>
<feature type="chain" id="PRO_5035022968" description="Phosphatidylserine decarboxylase beta chain" evidence="11">
    <location>
        <begin position="1"/>
        <end position="182"/>
    </location>
</feature>
<evidence type="ECO:0000256" key="4">
    <source>
        <dbReference type="ARBA" id="ARBA00023098"/>
    </source>
</evidence>
<comment type="cofactor">
    <cofactor evidence="11">
        <name>pyruvate</name>
        <dbReference type="ChEBI" id="CHEBI:15361"/>
    </cofactor>
    <text evidence="11">Binds 1 pyruvoyl group covalently per subunit.</text>
</comment>
<evidence type="ECO:0000256" key="3">
    <source>
        <dbReference type="ARBA" id="ARBA00022793"/>
    </source>
</evidence>
<dbReference type="InterPro" id="IPR033175">
    <property type="entry name" value="PSD-A"/>
</dbReference>
<organism evidence="13 14">
    <name type="scientific">Paralysiella testudinis</name>
    <dbReference type="NCBI Taxonomy" id="2809020"/>
    <lineage>
        <taxon>Bacteria</taxon>
        <taxon>Pseudomonadati</taxon>
        <taxon>Pseudomonadota</taxon>
        <taxon>Betaproteobacteria</taxon>
        <taxon>Neisseriales</taxon>
        <taxon>Neisseriaceae</taxon>
        <taxon>Paralysiella</taxon>
    </lineage>
</organism>
<dbReference type="KEGG" id="ptes:JQU52_04610"/>
<dbReference type="GO" id="GO:0004609">
    <property type="term" value="F:phosphatidylserine decarboxylase activity"/>
    <property type="evidence" value="ECO:0007669"/>
    <property type="project" value="UniProtKB-UniRule"/>
</dbReference>
<feature type="site" description="Cleavage (non-hydrolytic); by autocatalysis" evidence="11">
    <location>
        <begin position="182"/>
        <end position="183"/>
    </location>
</feature>
<feature type="modified residue" description="Pyruvic acid (Ser); by autocatalysis" evidence="11">
    <location>
        <position position="183"/>
    </location>
</feature>
<evidence type="ECO:0000313" key="13">
    <source>
        <dbReference type="EMBL" id="QRQ82673.1"/>
    </source>
</evidence>
<comment type="catalytic activity">
    <reaction evidence="11">
        <text>a 1,2-diacyl-sn-glycero-3-phospho-L-serine + H(+) = a 1,2-diacyl-sn-glycero-3-phosphoethanolamine + CO2</text>
        <dbReference type="Rhea" id="RHEA:20828"/>
        <dbReference type="ChEBI" id="CHEBI:15378"/>
        <dbReference type="ChEBI" id="CHEBI:16526"/>
        <dbReference type="ChEBI" id="CHEBI:57262"/>
        <dbReference type="ChEBI" id="CHEBI:64612"/>
        <dbReference type="EC" id="4.1.1.65"/>
    </reaction>
</comment>
<feature type="chain" id="PRO_5035022967" description="Phosphatidylserine decarboxylase alpha chain" evidence="11">
    <location>
        <begin position="183"/>
        <end position="261"/>
    </location>
</feature>
<evidence type="ECO:0000256" key="10">
    <source>
        <dbReference type="ARBA" id="ARBA00023317"/>
    </source>
</evidence>
<gene>
    <name evidence="11" type="primary">psd</name>
    <name evidence="13" type="ORF">JQU52_04610</name>
</gene>
<reference evidence="13" key="1">
    <citation type="submission" date="2021-02" db="EMBL/GenBank/DDBJ databases">
        <title>Neisseriaceae sp. 26B isolated from the cloaca of a Common Toad-headed Turtle (Mesoclemmys nasuta).</title>
        <authorList>
            <person name="Spergser J."/>
            <person name="Busse H.-J."/>
        </authorList>
    </citation>
    <scope>NUCLEOTIDE SEQUENCE</scope>
    <source>
        <strain evidence="13">26B</strain>
    </source>
</reference>
<keyword evidence="4 11" id="KW-0443">Lipid metabolism</keyword>
<evidence type="ECO:0000256" key="6">
    <source>
        <dbReference type="ARBA" id="ARBA00023145"/>
    </source>
</evidence>
<proteinExistence type="inferred from homology"/>
<name>A0A892ZJ60_9NEIS</name>
<keyword evidence="10 11" id="KW-0670">Pyruvate</keyword>
<keyword evidence="2 11" id="KW-0444">Lipid biosynthesis</keyword>
<comment type="function">
    <text evidence="11">Catalyzes the formation of phosphatidylethanolamine (PtdEtn) from phosphatidylserine (PtdSer).</text>
</comment>
<evidence type="ECO:0000256" key="8">
    <source>
        <dbReference type="ARBA" id="ARBA00023239"/>
    </source>
</evidence>
<comment type="similarity">
    <text evidence="11">Belongs to the phosphatidylserine decarboxylase family. PSD-A subfamily.</text>
</comment>
<keyword evidence="1 11" id="KW-1003">Cell membrane</keyword>
<evidence type="ECO:0000256" key="5">
    <source>
        <dbReference type="ARBA" id="ARBA00023136"/>
    </source>
</evidence>
<evidence type="ECO:0000256" key="2">
    <source>
        <dbReference type="ARBA" id="ARBA00022516"/>
    </source>
</evidence>
<keyword evidence="12" id="KW-0812">Transmembrane</keyword>
<dbReference type="GO" id="GO:0006646">
    <property type="term" value="P:phosphatidylethanolamine biosynthetic process"/>
    <property type="evidence" value="ECO:0007669"/>
    <property type="project" value="UniProtKB-UniRule"/>
</dbReference>
<evidence type="ECO:0000256" key="1">
    <source>
        <dbReference type="ARBA" id="ARBA00022475"/>
    </source>
</evidence>
<evidence type="ECO:0000256" key="7">
    <source>
        <dbReference type="ARBA" id="ARBA00023209"/>
    </source>
</evidence>
<dbReference type="AlphaFoldDB" id="A0A892ZJ60"/>
<dbReference type="NCBIfam" id="TIGR00164">
    <property type="entry name" value="AS_decarb"/>
    <property type="match status" value="1"/>
</dbReference>
<protein>
    <recommendedName>
        <fullName evidence="11">Phosphatidylserine decarboxylase proenzyme</fullName>
        <ecNumber evidence="11">4.1.1.65</ecNumber>
    </recommendedName>
    <component>
        <recommendedName>
            <fullName evidence="11">Phosphatidylserine decarboxylase alpha chain</fullName>
        </recommendedName>
    </component>
    <component>
        <recommendedName>
            <fullName evidence="11">Phosphatidylserine decarboxylase beta chain</fullName>
        </recommendedName>
    </component>
</protein>
<feature type="active site" description="Schiff-base intermediate with substrate; via pyruvic acid" evidence="11">
    <location>
        <position position="183"/>
    </location>
</feature>
<dbReference type="NCBIfam" id="NF003678">
    <property type="entry name" value="PRK05305.1-2"/>
    <property type="match status" value="1"/>
</dbReference>
<evidence type="ECO:0000313" key="14">
    <source>
        <dbReference type="Proteomes" id="UP000653156"/>
    </source>
</evidence>
<evidence type="ECO:0000256" key="11">
    <source>
        <dbReference type="HAMAP-Rule" id="MF_00664"/>
    </source>
</evidence>
<dbReference type="EMBL" id="CP069798">
    <property type="protein sequence ID" value="QRQ82673.1"/>
    <property type="molecule type" value="Genomic_DNA"/>
</dbReference>
<evidence type="ECO:0000256" key="12">
    <source>
        <dbReference type="SAM" id="Phobius"/>
    </source>
</evidence>
<comment type="subcellular location">
    <subcellularLocation>
        <location evidence="11">Cell membrane</location>
        <topology evidence="11">Peripheral membrane protein</topology>
    </subcellularLocation>
</comment>
<evidence type="ECO:0000256" key="9">
    <source>
        <dbReference type="ARBA" id="ARBA00023264"/>
    </source>
</evidence>
<dbReference type="PANTHER" id="PTHR35809">
    <property type="entry name" value="ARCHAETIDYLSERINE DECARBOXYLASE PROENZYME-RELATED"/>
    <property type="match status" value="1"/>
</dbReference>
<keyword evidence="5 11" id="KW-0472">Membrane</keyword>
<accession>A0A892ZJ60</accession>
<dbReference type="Proteomes" id="UP000653156">
    <property type="component" value="Chromosome"/>
</dbReference>
<comment type="PTM">
    <text evidence="11">Is synthesized initially as an inactive proenzyme. Formation of the active enzyme involves a self-maturation process in which the active site pyruvoyl group is generated from an internal serine residue via an autocatalytic post-translational modification. Two non-identical subunits are generated from the proenzyme in this reaction, and the pyruvate is formed at the N-terminus of the alpha chain, which is derived from the carboxyl end of the proenzyme. The post-translation cleavage follows an unusual pathway, termed non-hydrolytic serinolysis, in which the side chain hydroxyl group of the serine supplies its oxygen atom to form the C-terminus of the beta chain, while the remainder of the serine residue undergoes an oxidative deamination to produce ammonia and the pyruvoyl prosthetic group on the alpha chain.</text>
</comment>
<keyword evidence="12" id="KW-1133">Transmembrane helix</keyword>
<keyword evidence="6 11" id="KW-0865">Zymogen</keyword>